<organism evidence="1 2">
    <name type="scientific">Klebsiella michiganensis</name>
    <dbReference type="NCBI Taxonomy" id="1134687"/>
    <lineage>
        <taxon>Bacteria</taxon>
        <taxon>Pseudomonadati</taxon>
        <taxon>Pseudomonadota</taxon>
        <taxon>Gammaproteobacteria</taxon>
        <taxon>Enterobacterales</taxon>
        <taxon>Enterobacteriaceae</taxon>
        <taxon>Klebsiella/Raoultella group</taxon>
        <taxon>Klebsiella</taxon>
    </lineage>
</organism>
<proteinExistence type="predicted"/>
<evidence type="ECO:0000313" key="1">
    <source>
        <dbReference type="EMBL" id="STW66832.1"/>
    </source>
</evidence>
<protein>
    <submittedName>
        <fullName evidence="1">Uncharacterized protein</fullName>
    </submittedName>
</protein>
<comment type="caution">
    <text evidence="1">The sequence shown here is derived from an EMBL/GenBank/DDBJ whole genome shotgun (WGS) entry which is preliminary data.</text>
</comment>
<dbReference type="AlphaFoldDB" id="A0A7H4PG05"/>
<name>A0A7H4PG05_9ENTR</name>
<reference evidence="1 2" key="1">
    <citation type="submission" date="2018-06" db="EMBL/GenBank/DDBJ databases">
        <authorList>
            <consortium name="Pathogen Informatics"/>
            <person name="Doyle S."/>
        </authorList>
    </citation>
    <scope>NUCLEOTIDE SEQUENCE [LARGE SCALE GENOMIC DNA]</scope>
    <source>
        <strain evidence="1 2">NCTC11685</strain>
    </source>
</reference>
<accession>A0A7H4PG05</accession>
<sequence>MLLLFFAVVSDIPRLQFIHAEFGFGEGAQLGQLFLTLRTGAFRQVGQEVEHLLRIFGHFGRQRLVGKAVKAQQLRQLVAQGEDFRHYRAVVPFSGVRPLVGGAGGIGAIQLFTQRLIVAVGHYRQIARDIQGQQKPFLLFGFSLGFRCGKRAFRHAGELRFIGDQLGPAHGRVEHVVAVLIAQLGEAGGDFAVAFLLLFRQANTGEFKIAQRVIYRFFLRGIQGGVMVAVAQVAVRFVQAFMLPNPGAVLRKQRQGLLVGFAQFRTVFDRVQVADRGKKYAPARRLLPPAAGKEFSQVYGAPCATARSTAARQSSSALVTAGTTCSGLMAENGRNEKGVSNGLVICAVLLNWVNEARVRRYSMRSRMGG</sequence>
<gene>
    <name evidence="1" type="ORF">NCTC11685_04593</name>
</gene>
<dbReference type="Proteomes" id="UP000254863">
    <property type="component" value="Unassembled WGS sequence"/>
</dbReference>
<dbReference type="EMBL" id="UGMS01000002">
    <property type="protein sequence ID" value="STW66832.1"/>
    <property type="molecule type" value="Genomic_DNA"/>
</dbReference>
<evidence type="ECO:0000313" key="2">
    <source>
        <dbReference type="Proteomes" id="UP000254863"/>
    </source>
</evidence>